<keyword evidence="5 8" id="KW-0012">Acyltransferase</keyword>
<dbReference type="Proteomes" id="UP000198703">
    <property type="component" value="Unassembled WGS sequence"/>
</dbReference>
<evidence type="ECO:0000256" key="2">
    <source>
        <dbReference type="ARBA" id="ARBA00022516"/>
    </source>
</evidence>
<dbReference type="CDD" id="cd07989">
    <property type="entry name" value="LPLAT_AGPAT-like"/>
    <property type="match status" value="1"/>
</dbReference>
<keyword evidence="6" id="KW-0812">Transmembrane</keyword>
<keyword evidence="4" id="KW-0443">Lipid metabolism</keyword>
<dbReference type="Pfam" id="PF01553">
    <property type="entry name" value="Acyltransferase"/>
    <property type="match status" value="1"/>
</dbReference>
<dbReference type="STRING" id="89524.SAMN05444370_105221"/>
<dbReference type="SMART" id="SM00563">
    <property type="entry name" value="PlsC"/>
    <property type="match status" value="1"/>
</dbReference>
<keyword evidence="3 8" id="KW-0808">Transferase</keyword>
<dbReference type="EMBL" id="FNQM01000005">
    <property type="protein sequence ID" value="SEA47798.1"/>
    <property type="molecule type" value="Genomic_DNA"/>
</dbReference>
<evidence type="ECO:0000313" key="9">
    <source>
        <dbReference type="Proteomes" id="UP000198703"/>
    </source>
</evidence>
<dbReference type="OrthoDB" id="9806880at2"/>
<evidence type="ECO:0000256" key="1">
    <source>
        <dbReference type="ARBA" id="ARBA00005189"/>
    </source>
</evidence>
<protein>
    <submittedName>
        <fullName evidence="8">Lyso-ornithine lipid acyltransferase</fullName>
    </submittedName>
</protein>
<dbReference type="SUPFAM" id="SSF69593">
    <property type="entry name" value="Glycerol-3-phosphate (1)-acyltransferase"/>
    <property type="match status" value="1"/>
</dbReference>
<dbReference type="InterPro" id="IPR002123">
    <property type="entry name" value="Plipid/glycerol_acylTrfase"/>
</dbReference>
<feature type="domain" description="Phospholipid/glycerol acyltransferase" evidence="7">
    <location>
        <begin position="89"/>
        <end position="204"/>
    </location>
</feature>
<keyword evidence="6" id="KW-0472">Membrane</keyword>
<comment type="pathway">
    <text evidence="1">Lipid metabolism.</text>
</comment>
<feature type="transmembrane region" description="Helical" evidence="6">
    <location>
        <begin position="28"/>
        <end position="48"/>
    </location>
</feature>
<dbReference type="PANTHER" id="PTHR10434:SF64">
    <property type="entry name" value="1-ACYL-SN-GLYCEROL-3-PHOSPHATE ACYLTRANSFERASE-RELATED"/>
    <property type="match status" value="1"/>
</dbReference>
<dbReference type="AlphaFoldDB" id="A0A1H4BIE7"/>
<reference evidence="8 9" key="1">
    <citation type="submission" date="2016-10" db="EMBL/GenBank/DDBJ databases">
        <authorList>
            <person name="de Groot N.N."/>
        </authorList>
    </citation>
    <scope>NUCLEOTIDE SEQUENCE [LARGE SCALE GENOMIC DNA]</scope>
    <source>
        <strain evidence="8 9">DSM 15345</strain>
    </source>
</reference>
<proteinExistence type="predicted"/>
<evidence type="ECO:0000256" key="5">
    <source>
        <dbReference type="ARBA" id="ARBA00023315"/>
    </source>
</evidence>
<accession>A0A1H4BIE7</accession>
<evidence type="ECO:0000259" key="7">
    <source>
        <dbReference type="SMART" id="SM00563"/>
    </source>
</evidence>
<dbReference type="GO" id="GO:0003841">
    <property type="term" value="F:1-acylglycerol-3-phosphate O-acyltransferase activity"/>
    <property type="evidence" value="ECO:0007669"/>
    <property type="project" value="TreeGrafter"/>
</dbReference>
<gene>
    <name evidence="8" type="ORF">SAMN05444370_105221</name>
</gene>
<dbReference type="PANTHER" id="PTHR10434">
    <property type="entry name" value="1-ACYL-SN-GLYCEROL-3-PHOSPHATE ACYLTRANSFERASE"/>
    <property type="match status" value="1"/>
</dbReference>
<keyword evidence="9" id="KW-1185">Reference proteome</keyword>
<keyword evidence="6" id="KW-1133">Transmembrane helix</keyword>
<evidence type="ECO:0000313" key="8">
    <source>
        <dbReference type="EMBL" id="SEA47798.1"/>
    </source>
</evidence>
<evidence type="ECO:0000256" key="6">
    <source>
        <dbReference type="SAM" id="Phobius"/>
    </source>
</evidence>
<name>A0A1H4BIE7_9RHOB</name>
<evidence type="ECO:0000256" key="3">
    <source>
        <dbReference type="ARBA" id="ARBA00022679"/>
    </source>
</evidence>
<keyword evidence="2" id="KW-0444">Lipid biosynthesis</keyword>
<evidence type="ECO:0000256" key="4">
    <source>
        <dbReference type="ARBA" id="ARBA00023098"/>
    </source>
</evidence>
<organism evidence="8 9">
    <name type="scientific">Rubrimonas cliftonensis</name>
    <dbReference type="NCBI Taxonomy" id="89524"/>
    <lineage>
        <taxon>Bacteria</taxon>
        <taxon>Pseudomonadati</taxon>
        <taxon>Pseudomonadota</taxon>
        <taxon>Alphaproteobacteria</taxon>
        <taxon>Rhodobacterales</taxon>
        <taxon>Paracoccaceae</taxon>
        <taxon>Rubrimonas</taxon>
    </lineage>
</organism>
<dbReference type="GO" id="GO:0006654">
    <property type="term" value="P:phosphatidic acid biosynthetic process"/>
    <property type="evidence" value="ECO:0007669"/>
    <property type="project" value="TreeGrafter"/>
</dbReference>
<dbReference type="RefSeq" id="WP_093253285.1">
    <property type="nucleotide sequence ID" value="NZ_FNQM01000005.1"/>
</dbReference>
<sequence length="271" mass="30207">MSVTWNDAAPPDLPPLTPAERLRGGVRVAAMLALTAVCLTLFLILRFVRRRLFRGFKAQFWVARVWARAMLRLIGVRRRVIGAPIRGGGVWLANHASWSDILALRSARLVNFVSKAEVRAWPGIGWIAEVADTVFIERRRSRAHDHRGVLADRLRGGQLLCIFPEGTSSDGLRVLPFKSSLLAALYEPGMPADARVQPVTLNWIAAPGLPREFYGWWGSMPFEGHIWEIACRSRGGVVEIVFHAPCSVHDVGDRKAMTRWAEETVRAAKSS</sequence>